<feature type="transmembrane region" description="Helical" evidence="1">
    <location>
        <begin position="103"/>
        <end position="124"/>
    </location>
</feature>
<proteinExistence type="predicted"/>
<protein>
    <submittedName>
        <fullName evidence="2">Uncharacterized protein</fullName>
    </submittedName>
</protein>
<sequence>MLTKKYNYVNINCQFVLYILMLFPTPTDRREEMELVALILMIVIYFFMENLTDYYIKIKNEWLEFLLQMTVIVVVVLPLYFFMNLLGLDLAEAVNFIDEKFGVLMFLAIFIISALVGSGLAQIVKHFFPRKNKEITSSK</sequence>
<name>A0A1F5SYN6_9BACT</name>
<keyword evidence="1" id="KW-0472">Membrane</keyword>
<organism evidence="2 3">
    <name type="scientific">Candidatus Falkowbacteria bacterium RIFOXYC2_FULL_36_12</name>
    <dbReference type="NCBI Taxonomy" id="1798002"/>
    <lineage>
        <taxon>Bacteria</taxon>
        <taxon>Candidatus Falkowiibacteriota</taxon>
    </lineage>
</organism>
<dbReference type="STRING" id="1798002.A2478_05130"/>
<keyword evidence="1" id="KW-0812">Transmembrane</keyword>
<evidence type="ECO:0000313" key="3">
    <source>
        <dbReference type="Proteomes" id="UP000179001"/>
    </source>
</evidence>
<accession>A0A1F5SYN6</accession>
<feature type="transmembrane region" description="Helical" evidence="1">
    <location>
        <begin position="63"/>
        <end position="83"/>
    </location>
</feature>
<keyword evidence="1" id="KW-1133">Transmembrane helix</keyword>
<feature type="transmembrane region" description="Helical" evidence="1">
    <location>
        <begin position="35"/>
        <end position="56"/>
    </location>
</feature>
<evidence type="ECO:0000256" key="1">
    <source>
        <dbReference type="SAM" id="Phobius"/>
    </source>
</evidence>
<feature type="transmembrane region" description="Helical" evidence="1">
    <location>
        <begin position="7"/>
        <end position="23"/>
    </location>
</feature>
<comment type="caution">
    <text evidence="2">The sequence shown here is derived from an EMBL/GenBank/DDBJ whole genome shotgun (WGS) entry which is preliminary data.</text>
</comment>
<dbReference type="EMBL" id="MFGJ01000007">
    <property type="protein sequence ID" value="OGF31837.1"/>
    <property type="molecule type" value="Genomic_DNA"/>
</dbReference>
<dbReference type="AlphaFoldDB" id="A0A1F5SYN6"/>
<gene>
    <name evidence="2" type="ORF">A2478_05130</name>
</gene>
<reference evidence="2 3" key="1">
    <citation type="journal article" date="2016" name="Nat. Commun.">
        <title>Thousands of microbial genomes shed light on interconnected biogeochemical processes in an aquifer system.</title>
        <authorList>
            <person name="Anantharaman K."/>
            <person name="Brown C.T."/>
            <person name="Hug L.A."/>
            <person name="Sharon I."/>
            <person name="Castelle C.J."/>
            <person name="Probst A.J."/>
            <person name="Thomas B.C."/>
            <person name="Singh A."/>
            <person name="Wilkins M.J."/>
            <person name="Karaoz U."/>
            <person name="Brodie E.L."/>
            <person name="Williams K.H."/>
            <person name="Hubbard S.S."/>
            <person name="Banfield J.F."/>
        </authorList>
    </citation>
    <scope>NUCLEOTIDE SEQUENCE [LARGE SCALE GENOMIC DNA]</scope>
</reference>
<dbReference type="Proteomes" id="UP000179001">
    <property type="component" value="Unassembled WGS sequence"/>
</dbReference>
<evidence type="ECO:0000313" key="2">
    <source>
        <dbReference type="EMBL" id="OGF31837.1"/>
    </source>
</evidence>